<reference evidence="1 2" key="1">
    <citation type="submission" date="2016-08" db="EMBL/GenBank/DDBJ databases">
        <title>Genome-based comparison of Moorella thermoacetic strains.</title>
        <authorList>
            <person name="Poehlein A."/>
            <person name="Bengelsdorf F.R."/>
            <person name="Esser C."/>
            <person name="Duerre P."/>
            <person name="Daniel R."/>
        </authorList>
    </citation>
    <scope>NUCLEOTIDE SEQUENCE [LARGE SCALE GENOMIC DNA]</scope>
    <source>
        <strain evidence="1 2">DSM 21394</strain>
    </source>
</reference>
<dbReference type="AlphaFoldDB" id="A0A1J5NPX3"/>
<protein>
    <submittedName>
        <fullName evidence="1">Uncharacterized protein</fullName>
    </submittedName>
</protein>
<comment type="caution">
    <text evidence="1">The sequence shown here is derived from an EMBL/GenBank/DDBJ whole genome shotgun (WGS) entry which is preliminary data.</text>
</comment>
<evidence type="ECO:0000313" key="2">
    <source>
        <dbReference type="Proteomes" id="UP000182811"/>
    </source>
</evidence>
<dbReference type="Proteomes" id="UP000182811">
    <property type="component" value="Unassembled WGS sequence"/>
</dbReference>
<name>A0A1J5NPX3_NEOTH</name>
<accession>A0A1J5NPX3</accession>
<evidence type="ECO:0000313" key="1">
    <source>
        <dbReference type="EMBL" id="OIQ60312.1"/>
    </source>
</evidence>
<proteinExistence type="predicted"/>
<organism evidence="1 2">
    <name type="scientific">Neomoorella thermoacetica</name>
    <name type="common">Clostridium thermoaceticum</name>
    <dbReference type="NCBI Taxonomy" id="1525"/>
    <lineage>
        <taxon>Bacteria</taxon>
        <taxon>Bacillati</taxon>
        <taxon>Bacillota</taxon>
        <taxon>Clostridia</taxon>
        <taxon>Neomoorellales</taxon>
        <taxon>Neomoorellaceae</taxon>
        <taxon>Neomoorella</taxon>
    </lineage>
</organism>
<gene>
    <name evidence="1" type="ORF">MOTE_07130</name>
</gene>
<sequence length="38" mass="4133">MPFSTDACSDPGLMLLQVCAPEIQVNKLAEVIKPPFND</sequence>
<dbReference type="EMBL" id="MDDC01000005">
    <property type="protein sequence ID" value="OIQ60312.1"/>
    <property type="molecule type" value="Genomic_DNA"/>
</dbReference>